<dbReference type="PANTHER" id="PTHR12064:SF94">
    <property type="entry name" value="UNEXTENDED PROTEIN"/>
    <property type="match status" value="1"/>
</dbReference>
<gene>
    <name evidence="9" type="ORF">KFE25_008201</name>
</gene>
<dbReference type="OMA" id="DIMKGAM"/>
<keyword evidence="4 5" id="KW-0472">Membrane</keyword>
<evidence type="ECO:0000256" key="5">
    <source>
        <dbReference type="PROSITE-ProRule" id="PRU01193"/>
    </source>
</evidence>
<dbReference type="InterPro" id="IPR002550">
    <property type="entry name" value="CNNM"/>
</dbReference>
<dbReference type="AlphaFoldDB" id="A0A8J6C9S4"/>
<dbReference type="PROSITE" id="PS51846">
    <property type="entry name" value="CNNM"/>
    <property type="match status" value="1"/>
</dbReference>
<dbReference type="InterPro" id="IPR014710">
    <property type="entry name" value="RmlC-like_jellyroll"/>
</dbReference>
<name>A0A8J6C9S4_DIALT</name>
<dbReference type="PANTHER" id="PTHR12064">
    <property type="entry name" value="METAL TRANSPORTER CNNM"/>
    <property type="match status" value="1"/>
</dbReference>
<feature type="transmembrane region" description="Helical" evidence="7">
    <location>
        <begin position="123"/>
        <end position="143"/>
    </location>
</feature>
<dbReference type="GO" id="GO:0010960">
    <property type="term" value="P:magnesium ion homeostasis"/>
    <property type="evidence" value="ECO:0007669"/>
    <property type="project" value="InterPro"/>
</dbReference>
<dbReference type="CDD" id="cd04590">
    <property type="entry name" value="CBS_pair_CorC_HlyC_assoc"/>
    <property type="match status" value="1"/>
</dbReference>
<feature type="region of interest" description="Disordered" evidence="6">
    <location>
        <begin position="573"/>
        <end position="639"/>
    </location>
</feature>
<evidence type="ECO:0000256" key="3">
    <source>
        <dbReference type="ARBA" id="ARBA00022989"/>
    </source>
</evidence>
<dbReference type="GO" id="GO:0016020">
    <property type="term" value="C:membrane"/>
    <property type="evidence" value="ECO:0007669"/>
    <property type="project" value="UniProtKB-SubCell"/>
</dbReference>
<dbReference type="Pfam" id="PF01595">
    <property type="entry name" value="CNNM"/>
    <property type="match status" value="1"/>
</dbReference>
<feature type="compositionally biased region" description="Basic and acidic residues" evidence="6">
    <location>
        <begin position="519"/>
        <end position="533"/>
    </location>
</feature>
<accession>A0A8J6C9S4</accession>
<feature type="compositionally biased region" description="Gly residues" evidence="6">
    <location>
        <begin position="535"/>
        <end position="547"/>
    </location>
</feature>
<dbReference type="OrthoDB" id="5353557at2759"/>
<feature type="compositionally biased region" description="Basic and acidic residues" evidence="6">
    <location>
        <begin position="619"/>
        <end position="628"/>
    </location>
</feature>
<evidence type="ECO:0000256" key="4">
    <source>
        <dbReference type="ARBA" id="ARBA00023136"/>
    </source>
</evidence>
<evidence type="ECO:0000256" key="1">
    <source>
        <dbReference type="ARBA" id="ARBA00004141"/>
    </source>
</evidence>
<feature type="region of interest" description="Disordered" evidence="6">
    <location>
        <begin position="713"/>
        <end position="741"/>
    </location>
</feature>
<evidence type="ECO:0000259" key="8">
    <source>
        <dbReference type="PROSITE" id="PS51846"/>
    </source>
</evidence>
<dbReference type="Gene3D" id="2.60.120.10">
    <property type="entry name" value="Jelly Rolls"/>
    <property type="match status" value="1"/>
</dbReference>
<dbReference type="SUPFAM" id="SSF54631">
    <property type="entry name" value="CBS-domain pair"/>
    <property type="match status" value="1"/>
</dbReference>
<feature type="transmembrane region" description="Helical" evidence="7">
    <location>
        <begin position="12"/>
        <end position="37"/>
    </location>
</feature>
<sequence length="741" mass="79805">MEAGAPVSPGWLAGSIILTLFLLCGSAFFSGLTLGLLSLDIPGLELIEACGEPEDREYAKQIIPLRQRGNQLLCTLLLGNTFVNSFIAISTASLTAGIVGTALSTAFILIFGEIIPQAVCSRYALYIGARAIPIVRVFMLLFYPLSFPISKLLDYALGRELRTVYNRKELDKLLSIAVEDPQGDLRPEEAHLMSSALAFSEKRASMIMTRLDHTFCIEVGSKLSFEALLRCYKSGFTRIPVYRKDPSCVVGLLFAKDLILVDPDDEIPVGAMLSFCGRSLHVVRHDTTIDKLLAAAQTQHSHLFFVVEGGPDAPASVAKWPPPISNVIGIVTLEDVLEELIAAEIVDETDTIRDNHSRLGVDMNAALRTKRMEFFYAIQAKRHPRRHISEEELRAITTFLIANAEPFARANVTHKGIRKLLNRCPVLTVEANPAHQGLATPVEPVFAKGRRTDRCCLVLSGQLRITCSEDMLVSEAGPWSILALAALTDDEYAPDYAAEVITTARLLFISRPQYRAMIDARPDGDGRPADAKWKGGTGTNGETGDGGTRIADVSASALSARVGHVGGLGCVPDFDRSSSPGPRSRTFDWDALTQRDSGASSVVESASAMLSRPPRPRIRAHDDSEAAREPPPAVSSSSFNFGLPVLSRSQSHPEVNASADGDELDEDQRPLCDMIADLGADGGMALGQRLPFEVPLAARALPLVLPGNGALAASGGAPFGGQPAPGGRADKRIPRSRSVID</sequence>
<dbReference type="SUPFAM" id="SSF51206">
    <property type="entry name" value="cAMP-binding domain-like"/>
    <property type="match status" value="1"/>
</dbReference>
<dbReference type="Pfam" id="PF25562">
    <property type="entry name" value="CNBH_CNNM2_C"/>
    <property type="match status" value="1"/>
</dbReference>
<proteinExistence type="predicted"/>
<keyword evidence="2 5" id="KW-0812">Transmembrane</keyword>
<comment type="caution">
    <text evidence="9">The sequence shown here is derived from an EMBL/GenBank/DDBJ whole genome shotgun (WGS) entry which is preliminary data.</text>
</comment>
<evidence type="ECO:0000313" key="10">
    <source>
        <dbReference type="Proteomes" id="UP000751190"/>
    </source>
</evidence>
<organism evidence="9 10">
    <name type="scientific">Diacronema lutheri</name>
    <name type="common">Unicellular marine alga</name>
    <name type="synonym">Monochrysis lutheri</name>
    <dbReference type="NCBI Taxonomy" id="2081491"/>
    <lineage>
        <taxon>Eukaryota</taxon>
        <taxon>Haptista</taxon>
        <taxon>Haptophyta</taxon>
        <taxon>Pavlovophyceae</taxon>
        <taxon>Pavlovales</taxon>
        <taxon>Pavlovaceae</taxon>
        <taxon>Diacronema</taxon>
    </lineage>
</organism>
<dbReference type="InterPro" id="IPR046342">
    <property type="entry name" value="CBS_dom_sf"/>
</dbReference>
<dbReference type="InterPro" id="IPR045095">
    <property type="entry name" value="ACDP"/>
</dbReference>
<evidence type="ECO:0000256" key="7">
    <source>
        <dbReference type="SAM" id="Phobius"/>
    </source>
</evidence>
<dbReference type="InterPro" id="IPR018490">
    <property type="entry name" value="cNMP-bd_dom_sf"/>
</dbReference>
<dbReference type="Gene3D" id="3.10.580.10">
    <property type="entry name" value="CBS-domain"/>
    <property type="match status" value="1"/>
</dbReference>
<feature type="transmembrane region" description="Helical" evidence="7">
    <location>
        <begin position="86"/>
        <end position="111"/>
    </location>
</feature>
<feature type="domain" description="CNNM transmembrane" evidence="8">
    <location>
        <begin position="8"/>
        <end position="189"/>
    </location>
</feature>
<evidence type="ECO:0000256" key="2">
    <source>
        <dbReference type="ARBA" id="ARBA00022692"/>
    </source>
</evidence>
<keyword evidence="10" id="KW-1185">Reference proteome</keyword>
<feature type="compositionally biased region" description="Low complexity" evidence="6">
    <location>
        <begin position="713"/>
        <end position="727"/>
    </location>
</feature>
<reference evidence="9" key="1">
    <citation type="submission" date="2021-05" db="EMBL/GenBank/DDBJ databases">
        <title>The genome of the haptophyte Pavlova lutheri (Diacronema luteri, Pavlovales) - a model for lipid biosynthesis in eukaryotic algae.</title>
        <authorList>
            <person name="Hulatt C.J."/>
            <person name="Posewitz M.C."/>
        </authorList>
    </citation>
    <scope>NUCLEOTIDE SEQUENCE</scope>
    <source>
        <strain evidence="9">NIVA-4/92</strain>
    </source>
</reference>
<comment type="subcellular location">
    <subcellularLocation>
        <location evidence="1">Membrane</location>
        <topology evidence="1">Multi-pass membrane protein</topology>
    </subcellularLocation>
</comment>
<keyword evidence="3 5" id="KW-1133">Transmembrane helix</keyword>
<dbReference type="EMBL" id="JAGTXO010000007">
    <property type="protein sequence ID" value="KAG8466822.1"/>
    <property type="molecule type" value="Genomic_DNA"/>
</dbReference>
<feature type="compositionally biased region" description="Basic and acidic residues" evidence="6">
    <location>
        <begin position="728"/>
        <end position="741"/>
    </location>
</feature>
<evidence type="ECO:0000313" key="9">
    <source>
        <dbReference type="EMBL" id="KAG8466822.1"/>
    </source>
</evidence>
<feature type="region of interest" description="Disordered" evidence="6">
    <location>
        <begin position="519"/>
        <end position="547"/>
    </location>
</feature>
<dbReference type="Proteomes" id="UP000751190">
    <property type="component" value="Unassembled WGS sequence"/>
</dbReference>
<evidence type="ECO:0000256" key="6">
    <source>
        <dbReference type="SAM" id="MobiDB-lite"/>
    </source>
</evidence>
<protein>
    <recommendedName>
        <fullName evidence="8">CNNM transmembrane domain-containing protein</fullName>
    </recommendedName>
</protein>
<feature type="compositionally biased region" description="Low complexity" evidence="6">
    <location>
        <begin position="597"/>
        <end position="611"/>
    </location>
</feature>
<dbReference type="InterPro" id="IPR044751">
    <property type="entry name" value="Ion_transp-like_CBS"/>
</dbReference>